<keyword evidence="6" id="KW-0566">Pantothenate biosynthesis</keyword>
<comment type="similarity">
    <text evidence="2">Belongs to the pantothenate synthetase family.</text>
</comment>
<keyword evidence="13" id="KW-1185">Reference proteome</keyword>
<evidence type="ECO:0000256" key="5">
    <source>
        <dbReference type="ARBA" id="ARBA00022598"/>
    </source>
</evidence>
<dbReference type="PANTHER" id="PTHR21299:SF1">
    <property type="entry name" value="PANTOATE--BETA-ALANINE LIGASE"/>
    <property type="match status" value="1"/>
</dbReference>
<dbReference type="InParanoid" id="A0A0C3GGW1"/>
<comment type="catalytic activity">
    <reaction evidence="11">
        <text>(R)-pantoate + beta-alanine + ATP = (R)-pantothenate + AMP + diphosphate + H(+)</text>
        <dbReference type="Rhea" id="RHEA:10912"/>
        <dbReference type="ChEBI" id="CHEBI:15378"/>
        <dbReference type="ChEBI" id="CHEBI:15980"/>
        <dbReference type="ChEBI" id="CHEBI:29032"/>
        <dbReference type="ChEBI" id="CHEBI:30616"/>
        <dbReference type="ChEBI" id="CHEBI:33019"/>
        <dbReference type="ChEBI" id="CHEBI:57966"/>
        <dbReference type="ChEBI" id="CHEBI:456215"/>
        <dbReference type="EC" id="6.3.2.1"/>
    </reaction>
</comment>
<dbReference type="SUPFAM" id="SSF52374">
    <property type="entry name" value="Nucleotidylyl transferase"/>
    <property type="match status" value="1"/>
</dbReference>
<evidence type="ECO:0000256" key="4">
    <source>
        <dbReference type="ARBA" id="ARBA00015647"/>
    </source>
</evidence>
<accession>A0A0C3GGW1</accession>
<dbReference type="GO" id="GO:0004592">
    <property type="term" value="F:pantoate-beta-alanine ligase activity"/>
    <property type="evidence" value="ECO:0007669"/>
    <property type="project" value="UniProtKB-EC"/>
</dbReference>
<sequence>MLTSPSHVNIYYDPTALQIPIFTTVSSFRAWRTATFDEKKSVGPHEDLLACPRTLARDLQLLEAQHVSIPHADSRSRPITPSAVFLPSVPEMYPSGISQDCSSQRGTFVENKKGFFTEVATVVTRLFNVIQPSNAYFGQTDIQQALLLFAYPTPSAHSPALSSRNAYLTADEHEIAGATLYKALCAGQHAWSNGESKDACIRKAHMVIEDVAGGKEAIEKGVNISLDHIEINNGDTFEVLGPEVTGIVEGRQREAIVLSGAI</sequence>
<protein>
    <recommendedName>
        <fullName evidence="4">Pantoate--beta-alanine ligase</fullName>
        <ecNumber evidence="3">6.3.2.1</ecNumber>
    </recommendedName>
    <alternativeName>
        <fullName evidence="10">Pantoate-activating enzyme</fullName>
    </alternativeName>
    <alternativeName>
        <fullName evidence="9">Pantothenate synthetase</fullName>
    </alternativeName>
</protein>
<keyword evidence="7" id="KW-0547">Nucleotide-binding</keyword>
<dbReference type="Gene3D" id="3.40.50.620">
    <property type="entry name" value="HUPs"/>
    <property type="match status" value="1"/>
</dbReference>
<dbReference type="HOGENOM" id="CLU_047148_1_0_1"/>
<keyword evidence="5" id="KW-0436">Ligase</keyword>
<dbReference type="FunCoup" id="A0A0C3GGW1">
    <property type="interactions" value="314"/>
</dbReference>
<comment type="pathway">
    <text evidence="1">Cofactor biosynthesis; (R)-pantothenate biosynthesis; (R)-pantothenate from (R)-pantoate and beta-alanine: step 1/1.</text>
</comment>
<dbReference type="STRING" id="765440.A0A0C3GGW1"/>
<dbReference type="EC" id="6.3.2.1" evidence="3"/>
<dbReference type="OrthoDB" id="2020436at2759"/>
<dbReference type="AlphaFoldDB" id="A0A0C3GGW1"/>
<keyword evidence="8" id="KW-0067">ATP-binding</keyword>
<proteinExistence type="inferred from homology"/>
<evidence type="ECO:0000256" key="1">
    <source>
        <dbReference type="ARBA" id="ARBA00004990"/>
    </source>
</evidence>
<dbReference type="Proteomes" id="UP000054166">
    <property type="component" value="Unassembled WGS sequence"/>
</dbReference>
<evidence type="ECO:0000256" key="7">
    <source>
        <dbReference type="ARBA" id="ARBA00022741"/>
    </source>
</evidence>
<dbReference type="UniPathway" id="UPA00028">
    <property type="reaction ID" value="UER00005"/>
</dbReference>
<reference evidence="13" key="2">
    <citation type="submission" date="2015-01" db="EMBL/GenBank/DDBJ databases">
        <title>Evolutionary Origins and Diversification of the Mycorrhizal Mutualists.</title>
        <authorList>
            <consortium name="DOE Joint Genome Institute"/>
            <consortium name="Mycorrhizal Genomics Consortium"/>
            <person name="Kohler A."/>
            <person name="Kuo A."/>
            <person name="Nagy L.G."/>
            <person name="Floudas D."/>
            <person name="Copeland A."/>
            <person name="Barry K.W."/>
            <person name="Cichocki N."/>
            <person name="Veneault-Fourrey C."/>
            <person name="LaButti K."/>
            <person name="Lindquist E.A."/>
            <person name="Lipzen A."/>
            <person name="Lundell T."/>
            <person name="Morin E."/>
            <person name="Murat C."/>
            <person name="Riley R."/>
            <person name="Ohm R."/>
            <person name="Sun H."/>
            <person name="Tunlid A."/>
            <person name="Henrissat B."/>
            <person name="Grigoriev I.V."/>
            <person name="Hibbett D.S."/>
            <person name="Martin F."/>
        </authorList>
    </citation>
    <scope>NUCLEOTIDE SEQUENCE [LARGE SCALE GENOMIC DNA]</scope>
    <source>
        <strain evidence="13">F 1598</strain>
    </source>
</reference>
<evidence type="ECO:0000256" key="9">
    <source>
        <dbReference type="ARBA" id="ARBA00029902"/>
    </source>
</evidence>
<evidence type="ECO:0000256" key="6">
    <source>
        <dbReference type="ARBA" id="ARBA00022655"/>
    </source>
</evidence>
<dbReference type="EMBL" id="KN832974">
    <property type="protein sequence ID" value="KIM89871.1"/>
    <property type="molecule type" value="Genomic_DNA"/>
</dbReference>
<evidence type="ECO:0000256" key="11">
    <source>
        <dbReference type="ARBA" id="ARBA00048258"/>
    </source>
</evidence>
<evidence type="ECO:0000256" key="8">
    <source>
        <dbReference type="ARBA" id="ARBA00022840"/>
    </source>
</evidence>
<evidence type="ECO:0000256" key="2">
    <source>
        <dbReference type="ARBA" id="ARBA00009256"/>
    </source>
</evidence>
<dbReference type="GO" id="GO:0015940">
    <property type="term" value="P:pantothenate biosynthetic process"/>
    <property type="evidence" value="ECO:0007669"/>
    <property type="project" value="UniProtKB-UniPathway"/>
</dbReference>
<dbReference type="GO" id="GO:0005524">
    <property type="term" value="F:ATP binding"/>
    <property type="evidence" value="ECO:0007669"/>
    <property type="project" value="UniProtKB-KW"/>
</dbReference>
<gene>
    <name evidence="12" type="ORF">PILCRDRAFT_94993</name>
</gene>
<dbReference type="Gene3D" id="3.30.1300.10">
    <property type="entry name" value="Pantoate-beta-alanine ligase, C-terminal domain"/>
    <property type="match status" value="1"/>
</dbReference>
<evidence type="ECO:0000313" key="13">
    <source>
        <dbReference type="Proteomes" id="UP000054166"/>
    </source>
</evidence>
<dbReference type="Pfam" id="PF02569">
    <property type="entry name" value="Pantoate_ligase"/>
    <property type="match status" value="2"/>
</dbReference>
<evidence type="ECO:0000256" key="3">
    <source>
        <dbReference type="ARBA" id="ARBA00012219"/>
    </source>
</evidence>
<dbReference type="InterPro" id="IPR003721">
    <property type="entry name" value="Pantoate_ligase"/>
</dbReference>
<dbReference type="InterPro" id="IPR042176">
    <property type="entry name" value="Pantoate_ligase_C"/>
</dbReference>
<evidence type="ECO:0000313" key="12">
    <source>
        <dbReference type="EMBL" id="KIM89871.1"/>
    </source>
</evidence>
<dbReference type="InterPro" id="IPR014729">
    <property type="entry name" value="Rossmann-like_a/b/a_fold"/>
</dbReference>
<evidence type="ECO:0000256" key="10">
    <source>
        <dbReference type="ARBA" id="ARBA00032806"/>
    </source>
</evidence>
<organism evidence="12 13">
    <name type="scientific">Piloderma croceum (strain F 1598)</name>
    <dbReference type="NCBI Taxonomy" id="765440"/>
    <lineage>
        <taxon>Eukaryota</taxon>
        <taxon>Fungi</taxon>
        <taxon>Dikarya</taxon>
        <taxon>Basidiomycota</taxon>
        <taxon>Agaricomycotina</taxon>
        <taxon>Agaricomycetes</taxon>
        <taxon>Agaricomycetidae</taxon>
        <taxon>Atheliales</taxon>
        <taxon>Atheliaceae</taxon>
        <taxon>Piloderma</taxon>
    </lineage>
</organism>
<dbReference type="PANTHER" id="PTHR21299">
    <property type="entry name" value="CYTIDYLATE KINASE/PANTOATE-BETA-ALANINE LIGASE"/>
    <property type="match status" value="1"/>
</dbReference>
<name>A0A0C3GGW1_PILCF</name>
<reference evidence="12 13" key="1">
    <citation type="submission" date="2014-04" db="EMBL/GenBank/DDBJ databases">
        <authorList>
            <consortium name="DOE Joint Genome Institute"/>
            <person name="Kuo A."/>
            <person name="Tarkka M."/>
            <person name="Buscot F."/>
            <person name="Kohler A."/>
            <person name="Nagy L.G."/>
            <person name="Floudas D."/>
            <person name="Copeland A."/>
            <person name="Barry K.W."/>
            <person name="Cichocki N."/>
            <person name="Veneault-Fourrey C."/>
            <person name="LaButti K."/>
            <person name="Lindquist E.A."/>
            <person name="Lipzen A."/>
            <person name="Lundell T."/>
            <person name="Morin E."/>
            <person name="Murat C."/>
            <person name="Sun H."/>
            <person name="Tunlid A."/>
            <person name="Henrissat B."/>
            <person name="Grigoriev I.V."/>
            <person name="Hibbett D.S."/>
            <person name="Martin F."/>
            <person name="Nordberg H.P."/>
            <person name="Cantor M.N."/>
            <person name="Hua S.X."/>
        </authorList>
    </citation>
    <scope>NUCLEOTIDE SEQUENCE [LARGE SCALE GENOMIC DNA]</scope>
    <source>
        <strain evidence="12 13">F 1598</strain>
    </source>
</reference>